<comment type="similarity">
    <text evidence="9">Belongs to the GTP-binding SRP family. FtsY subfamily.</text>
</comment>
<dbReference type="FunFam" id="3.40.50.300:FF:000053">
    <property type="entry name" value="Signal recognition particle receptor FtsY"/>
    <property type="match status" value="1"/>
</dbReference>
<keyword evidence="7 9" id="KW-0675">Receptor</keyword>
<dbReference type="NCBIfam" id="TIGR00064">
    <property type="entry name" value="ftsY"/>
    <property type="match status" value="1"/>
</dbReference>
<comment type="catalytic activity">
    <reaction evidence="8 9">
        <text>GTP + H2O = GDP + phosphate + H(+)</text>
        <dbReference type="Rhea" id="RHEA:19669"/>
        <dbReference type="ChEBI" id="CHEBI:15377"/>
        <dbReference type="ChEBI" id="CHEBI:15378"/>
        <dbReference type="ChEBI" id="CHEBI:37565"/>
        <dbReference type="ChEBI" id="CHEBI:43474"/>
        <dbReference type="ChEBI" id="CHEBI:58189"/>
        <dbReference type="EC" id="3.6.5.4"/>
    </reaction>
</comment>
<evidence type="ECO:0000256" key="1">
    <source>
        <dbReference type="ARBA" id="ARBA00022475"/>
    </source>
</evidence>
<comment type="subcellular location">
    <subcellularLocation>
        <location evidence="9">Cell membrane</location>
        <topology evidence="9">Peripheral membrane protein</topology>
        <orientation evidence="9">Cytoplasmic side</orientation>
    </subcellularLocation>
    <subcellularLocation>
        <location evidence="9">Cytoplasm</location>
    </subcellularLocation>
</comment>
<keyword evidence="2 9" id="KW-0963">Cytoplasm</keyword>
<proteinExistence type="inferred from homology"/>
<dbReference type="Pfam" id="PF00448">
    <property type="entry name" value="SRP54"/>
    <property type="match status" value="1"/>
</dbReference>
<evidence type="ECO:0000256" key="8">
    <source>
        <dbReference type="ARBA" id="ARBA00048027"/>
    </source>
</evidence>
<dbReference type="InterPro" id="IPR013822">
    <property type="entry name" value="Signal_recog_particl_SRP54_hlx"/>
</dbReference>
<feature type="binding site" evidence="9">
    <location>
        <begin position="89"/>
        <end position="96"/>
    </location>
    <ligand>
        <name>GTP</name>
        <dbReference type="ChEBI" id="CHEBI:37565"/>
    </ligand>
</feature>
<dbReference type="HAMAP" id="MF_00920">
    <property type="entry name" value="FtsY"/>
    <property type="match status" value="1"/>
</dbReference>
<dbReference type="Gene3D" id="3.40.50.300">
    <property type="entry name" value="P-loop containing nucleotide triphosphate hydrolases"/>
    <property type="match status" value="1"/>
</dbReference>
<feature type="domain" description="SRP54-type proteins GTP-binding" evidence="10">
    <location>
        <begin position="256"/>
        <end position="269"/>
    </location>
</feature>
<dbReference type="InterPro" id="IPR003593">
    <property type="entry name" value="AAA+_ATPase"/>
</dbReference>
<evidence type="ECO:0000256" key="3">
    <source>
        <dbReference type="ARBA" id="ARBA00022741"/>
    </source>
</evidence>
<evidence type="ECO:0000256" key="2">
    <source>
        <dbReference type="ARBA" id="ARBA00022490"/>
    </source>
</evidence>
<evidence type="ECO:0000259" key="10">
    <source>
        <dbReference type="PROSITE" id="PS00300"/>
    </source>
</evidence>
<dbReference type="GO" id="GO:0005525">
    <property type="term" value="F:GTP binding"/>
    <property type="evidence" value="ECO:0007669"/>
    <property type="project" value="UniProtKB-UniRule"/>
</dbReference>
<name>A0A7C4CC44_UNCW3</name>
<evidence type="ECO:0000256" key="9">
    <source>
        <dbReference type="HAMAP-Rule" id="MF_00920"/>
    </source>
</evidence>
<keyword evidence="1 9" id="KW-1003">Cell membrane</keyword>
<sequence>MSLLERLRRGLDKTRRLFRQVLTAQDTTELEELLLAADVGVKATGILVEKVKRSADRREVLEAEITRLLSVASGTPISRQRPLVVMLVGVNGSGKTTTAGKLCRYYSGQGRRVVVAAADTYRDAAAEQLRIWATRADVEIVLSQQGQDAAAVAFDAIQRATQRRADVVLVDTAGRLHTRKDLMDEVVKIRRVSGKVRPGAPDEVWLVLDATVGQNGIRQAQVFHQALGLTGLIVTKLDGTARGGVLIPIVMELGVPIRFVGIGEEAEDLEEFDPREFARGLFAD</sequence>
<keyword evidence="4 9" id="KW-0378">Hydrolase</keyword>
<dbReference type="Pfam" id="PF02881">
    <property type="entry name" value="SRP54_N"/>
    <property type="match status" value="1"/>
</dbReference>
<dbReference type="GO" id="GO:0006614">
    <property type="term" value="P:SRP-dependent cotranslational protein targeting to membrane"/>
    <property type="evidence" value="ECO:0007669"/>
    <property type="project" value="InterPro"/>
</dbReference>
<dbReference type="InterPro" id="IPR036225">
    <property type="entry name" value="SRP/SRP_N"/>
</dbReference>
<evidence type="ECO:0000256" key="4">
    <source>
        <dbReference type="ARBA" id="ARBA00022801"/>
    </source>
</evidence>
<dbReference type="EMBL" id="DSUT01000186">
    <property type="protein sequence ID" value="HGK29032.1"/>
    <property type="molecule type" value="Genomic_DNA"/>
</dbReference>
<evidence type="ECO:0000256" key="6">
    <source>
        <dbReference type="ARBA" id="ARBA00023136"/>
    </source>
</evidence>
<dbReference type="SUPFAM" id="SSF47364">
    <property type="entry name" value="Domain of the SRP/SRP receptor G-proteins"/>
    <property type="match status" value="1"/>
</dbReference>
<feature type="binding site" evidence="9">
    <location>
        <begin position="235"/>
        <end position="238"/>
    </location>
    <ligand>
        <name>GTP</name>
        <dbReference type="ChEBI" id="CHEBI:37565"/>
    </ligand>
</feature>
<feature type="binding site" evidence="9">
    <location>
        <begin position="171"/>
        <end position="175"/>
    </location>
    <ligand>
        <name>GTP</name>
        <dbReference type="ChEBI" id="CHEBI:37565"/>
    </ligand>
</feature>
<dbReference type="AlphaFoldDB" id="A0A7C4CC44"/>
<dbReference type="PROSITE" id="PS00300">
    <property type="entry name" value="SRP54"/>
    <property type="match status" value="1"/>
</dbReference>
<gene>
    <name evidence="9 11" type="primary">ftsY</name>
    <name evidence="11" type="ORF">ENS41_08835</name>
</gene>
<dbReference type="EC" id="3.6.5.4" evidence="9"/>
<keyword evidence="5 9" id="KW-0342">GTP-binding</keyword>
<evidence type="ECO:0000313" key="11">
    <source>
        <dbReference type="EMBL" id="HGK29032.1"/>
    </source>
</evidence>
<dbReference type="SUPFAM" id="SSF52540">
    <property type="entry name" value="P-loop containing nucleoside triphosphate hydrolases"/>
    <property type="match status" value="1"/>
</dbReference>
<protein>
    <recommendedName>
        <fullName evidence="9">Signal recognition particle receptor FtsY</fullName>
        <shortName evidence="9">SRP receptor</shortName>
        <ecNumber evidence="9">3.6.5.4</ecNumber>
    </recommendedName>
</protein>
<reference evidence="11" key="1">
    <citation type="journal article" date="2020" name="mSystems">
        <title>Genome- and Community-Level Interaction Insights into Carbon Utilization and Element Cycling Functions of Hydrothermarchaeota in Hydrothermal Sediment.</title>
        <authorList>
            <person name="Zhou Z."/>
            <person name="Liu Y."/>
            <person name="Xu W."/>
            <person name="Pan J."/>
            <person name="Luo Z.H."/>
            <person name="Li M."/>
        </authorList>
    </citation>
    <scope>NUCLEOTIDE SEQUENCE [LARGE SCALE GENOMIC DNA]</scope>
    <source>
        <strain evidence="11">SpSt-488</strain>
    </source>
</reference>
<evidence type="ECO:0000256" key="5">
    <source>
        <dbReference type="ARBA" id="ARBA00023134"/>
    </source>
</evidence>
<dbReference type="GO" id="GO:0005886">
    <property type="term" value="C:plasma membrane"/>
    <property type="evidence" value="ECO:0007669"/>
    <property type="project" value="UniProtKB-SubCell"/>
</dbReference>
<comment type="caution">
    <text evidence="11">The sequence shown here is derived from an EMBL/GenBank/DDBJ whole genome shotgun (WGS) entry which is preliminary data.</text>
</comment>
<keyword evidence="3 9" id="KW-0547">Nucleotide-binding</keyword>
<accession>A0A7C4CC44</accession>
<evidence type="ECO:0000256" key="7">
    <source>
        <dbReference type="ARBA" id="ARBA00023170"/>
    </source>
</evidence>
<keyword evidence="6 9" id="KW-0472">Membrane</keyword>
<dbReference type="SMART" id="SM00962">
    <property type="entry name" value="SRP54"/>
    <property type="match status" value="1"/>
</dbReference>
<dbReference type="InterPro" id="IPR000897">
    <property type="entry name" value="SRP54_GTPase_dom"/>
</dbReference>
<dbReference type="PANTHER" id="PTHR43134">
    <property type="entry name" value="SIGNAL RECOGNITION PARTICLE RECEPTOR SUBUNIT ALPHA"/>
    <property type="match status" value="1"/>
</dbReference>
<dbReference type="SMART" id="SM00382">
    <property type="entry name" value="AAA"/>
    <property type="match status" value="1"/>
</dbReference>
<dbReference type="PANTHER" id="PTHR43134:SF1">
    <property type="entry name" value="SIGNAL RECOGNITION PARTICLE RECEPTOR SUBUNIT ALPHA"/>
    <property type="match status" value="1"/>
</dbReference>
<dbReference type="InterPro" id="IPR042101">
    <property type="entry name" value="SRP54_N_sf"/>
</dbReference>
<dbReference type="InterPro" id="IPR027417">
    <property type="entry name" value="P-loop_NTPase"/>
</dbReference>
<comment type="subunit">
    <text evidence="9">Part of the signal recognition particle protein translocation system, which is composed of SRP and FtsY.</text>
</comment>
<dbReference type="CDD" id="cd17874">
    <property type="entry name" value="FtsY"/>
    <property type="match status" value="1"/>
</dbReference>
<dbReference type="GO" id="GO:0003924">
    <property type="term" value="F:GTPase activity"/>
    <property type="evidence" value="ECO:0007669"/>
    <property type="project" value="UniProtKB-UniRule"/>
</dbReference>
<dbReference type="GO" id="GO:0005047">
    <property type="term" value="F:signal recognition particle binding"/>
    <property type="evidence" value="ECO:0007669"/>
    <property type="project" value="TreeGrafter"/>
</dbReference>
<dbReference type="InterPro" id="IPR004390">
    <property type="entry name" value="SR_rcpt_FtsY"/>
</dbReference>
<comment type="function">
    <text evidence="9">Involved in targeting and insertion of nascent membrane proteins into the cytoplasmic membrane. Acts as a receptor for the complex formed by the signal recognition particle (SRP) and the ribosome-nascent chain (RNC).</text>
</comment>
<dbReference type="Gene3D" id="1.20.120.140">
    <property type="entry name" value="Signal recognition particle SRP54, nucleotide-binding domain"/>
    <property type="match status" value="1"/>
</dbReference>
<dbReference type="GO" id="GO:0005737">
    <property type="term" value="C:cytoplasm"/>
    <property type="evidence" value="ECO:0007669"/>
    <property type="project" value="UniProtKB-SubCell"/>
</dbReference>
<organism evidence="11">
    <name type="scientific">candidate division WOR-3 bacterium</name>
    <dbReference type="NCBI Taxonomy" id="2052148"/>
    <lineage>
        <taxon>Bacteria</taxon>
        <taxon>Bacteria division WOR-3</taxon>
    </lineage>
</organism>